<comment type="caution">
    <text evidence="1">The sequence shown here is derived from an EMBL/GenBank/DDBJ whole genome shotgun (WGS) entry which is preliminary data.</text>
</comment>
<proteinExistence type="predicted"/>
<evidence type="ECO:0000313" key="2">
    <source>
        <dbReference type="Proteomes" id="UP001148838"/>
    </source>
</evidence>
<dbReference type="Proteomes" id="UP001148838">
    <property type="component" value="Unassembled WGS sequence"/>
</dbReference>
<dbReference type="EMBL" id="JAJSOF020000003">
    <property type="protein sequence ID" value="KAJ4449109.1"/>
    <property type="molecule type" value="Genomic_DNA"/>
</dbReference>
<evidence type="ECO:0000313" key="1">
    <source>
        <dbReference type="EMBL" id="KAJ4449109.1"/>
    </source>
</evidence>
<reference evidence="1 2" key="1">
    <citation type="journal article" date="2022" name="Allergy">
        <title>Genome assembly and annotation of Periplaneta americana reveal a comprehensive cockroach allergen profile.</title>
        <authorList>
            <person name="Wang L."/>
            <person name="Xiong Q."/>
            <person name="Saelim N."/>
            <person name="Wang L."/>
            <person name="Nong W."/>
            <person name="Wan A.T."/>
            <person name="Shi M."/>
            <person name="Liu X."/>
            <person name="Cao Q."/>
            <person name="Hui J.H.L."/>
            <person name="Sookrung N."/>
            <person name="Leung T.F."/>
            <person name="Tungtrongchitr A."/>
            <person name="Tsui S.K.W."/>
        </authorList>
    </citation>
    <scope>NUCLEOTIDE SEQUENCE [LARGE SCALE GENOMIC DNA]</scope>
    <source>
        <strain evidence="1">PWHHKU_190912</strain>
    </source>
</reference>
<gene>
    <name evidence="1" type="ORF">ANN_00504</name>
</gene>
<sequence length="353" mass="38938">MAGLCEGGNEPPGSLKASAAVNASTMPVLFTRKEASVRSSSVMHKLSSVIVCFLESLVIKESSRWLLNERLPTSHDSETSVASYRCEIGHPFRNEKCLFQYPLSTVFFCNVFASPPRFRSHNDGADNGGGNSGKSSHNCGTHQMSAGQKCCCGLHCQTIVSRAVASWSKAPCLGLALRNARWFESSWWKKFSHEISTIVSRAVASWSKAPCPGLALRNARWFESSWWKKFSHEISVSVWDRCPPSTVMHVGSYDRSIVRHPPLIRYAKAPRSFTSVHIALVMSETILTIDTGRTFVITRDGCFVGKNYTSPIEIHSIGSEGKTVDSLCFPQYFHLRSPPAPNTAVPQPADHSL</sequence>
<accession>A0ABQ8TQZ4</accession>
<organism evidence="1 2">
    <name type="scientific">Periplaneta americana</name>
    <name type="common">American cockroach</name>
    <name type="synonym">Blatta americana</name>
    <dbReference type="NCBI Taxonomy" id="6978"/>
    <lineage>
        <taxon>Eukaryota</taxon>
        <taxon>Metazoa</taxon>
        <taxon>Ecdysozoa</taxon>
        <taxon>Arthropoda</taxon>
        <taxon>Hexapoda</taxon>
        <taxon>Insecta</taxon>
        <taxon>Pterygota</taxon>
        <taxon>Neoptera</taxon>
        <taxon>Polyneoptera</taxon>
        <taxon>Dictyoptera</taxon>
        <taxon>Blattodea</taxon>
        <taxon>Blattoidea</taxon>
        <taxon>Blattidae</taxon>
        <taxon>Blattinae</taxon>
        <taxon>Periplaneta</taxon>
    </lineage>
</organism>
<protein>
    <submittedName>
        <fullName evidence="1">Uncharacterized protein</fullName>
    </submittedName>
</protein>
<name>A0ABQ8TQZ4_PERAM</name>
<keyword evidence="2" id="KW-1185">Reference proteome</keyword>